<gene>
    <name evidence="2" type="ORF">ABIE08_004045</name>
</gene>
<keyword evidence="1" id="KW-0472">Membrane</keyword>
<feature type="transmembrane region" description="Helical" evidence="1">
    <location>
        <begin position="112"/>
        <end position="133"/>
    </location>
</feature>
<dbReference type="EMBL" id="JBEPSM010000004">
    <property type="protein sequence ID" value="MET4636087.1"/>
    <property type="molecule type" value="Genomic_DNA"/>
</dbReference>
<feature type="transmembrane region" description="Helical" evidence="1">
    <location>
        <begin position="70"/>
        <end position="91"/>
    </location>
</feature>
<evidence type="ECO:0000313" key="3">
    <source>
        <dbReference type="Proteomes" id="UP001549321"/>
    </source>
</evidence>
<dbReference type="Proteomes" id="UP001549321">
    <property type="component" value="Unassembled WGS sequence"/>
</dbReference>
<reference evidence="2 3" key="1">
    <citation type="submission" date="2024-06" db="EMBL/GenBank/DDBJ databases">
        <title>Sorghum-associated microbial communities from plants grown in Nebraska, USA.</title>
        <authorList>
            <person name="Schachtman D."/>
        </authorList>
    </citation>
    <scope>NUCLEOTIDE SEQUENCE [LARGE SCALE GENOMIC DNA]</scope>
    <source>
        <strain evidence="2 3">3207</strain>
    </source>
</reference>
<proteinExistence type="predicted"/>
<evidence type="ECO:0000256" key="1">
    <source>
        <dbReference type="SAM" id="Phobius"/>
    </source>
</evidence>
<dbReference type="InterPro" id="IPR018687">
    <property type="entry name" value="DUF2177_membr"/>
</dbReference>
<protein>
    <submittedName>
        <fullName evidence="2">Membrane protein</fullName>
    </submittedName>
</protein>
<name>A0ABV2R482_9HYPH</name>
<evidence type="ECO:0000313" key="2">
    <source>
        <dbReference type="EMBL" id="MET4636087.1"/>
    </source>
</evidence>
<keyword evidence="1" id="KW-1133">Transmembrane helix</keyword>
<keyword evidence="1" id="KW-0812">Transmembrane</keyword>
<feature type="transmembrane region" description="Helical" evidence="1">
    <location>
        <begin position="6"/>
        <end position="31"/>
    </location>
</feature>
<keyword evidence="3" id="KW-1185">Reference proteome</keyword>
<feature type="transmembrane region" description="Helical" evidence="1">
    <location>
        <begin position="43"/>
        <end position="64"/>
    </location>
</feature>
<dbReference type="RefSeq" id="WP_354553638.1">
    <property type="nucleotide sequence ID" value="NZ_JBEPSM010000004.1"/>
</dbReference>
<comment type="caution">
    <text evidence="2">The sequence shown here is derived from an EMBL/GenBank/DDBJ whole genome shotgun (WGS) entry which is preliminary data.</text>
</comment>
<organism evidence="2 3">
    <name type="scientific">Kaistia defluvii</name>
    <dbReference type="NCBI Taxonomy" id="410841"/>
    <lineage>
        <taxon>Bacteria</taxon>
        <taxon>Pseudomonadati</taxon>
        <taxon>Pseudomonadota</taxon>
        <taxon>Alphaproteobacteria</taxon>
        <taxon>Hyphomicrobiales</taxon>
        <taxon>Kaistiaceae</taxon>
        <taxon>Kaistia</taxon>
    </lineage>
</organism>
<accession>A0ABV2R482</accession>
<dbReference type="Pfam" id="PF09945">
    <property type="entry name" value="DUF2177"/>
    <property type="match status" value="1"/>
</dbReference>
<sequence length="138" mass="14605">MLNFAIAYAGTALVFFGLDFVWLSSVASSFYKSRIGELLLAQPNLGVAGLFYLVYVAGLVHFAVMPAVQTGSWVTALLNGALLGLVAYGTYDMTNLSTLKNWSVSVSIVDMAWGVTLSAVAATCGYLVTTWMATRSGG</sequence>